<feature type="transmembrane region" description="Helical" evidence="1">
    <location>
        <begin position="12"/>
        <end position="31"/>
    </location>
</feature>
<dbReference type="Proteomes" id="UP000638732">
    <property type="component" value="Unassembled WGS sequence"/>
</dbReference>
<reference evidence="3" key="1">
    <citation type="submission" date="2020-01" db="EMBL/GenBank/DDBJ databases">
        <authorList>
            <person name="Seo Y.L."/>
        </authorList>
    </citation>
    <scope>NUCLEOTIDE SEQUENCE</scope>
    <source>
        <strain evidence="3">R11</strain>
    </source>
</reference>
<organism evidence="3 4">
    <name type="scientific">Mucilaginibacter agri</name>
    <dbReference type="NCBI Taxonomy" id="2695265"/>
    <lineage>
        <taxon>Bacteria</taxon>
        <taxon>Pseudomonadati</taxon>
        <taxon>Bacteroidota</taxon>
        <taxon>Sphingobacteriia</taxon>
        <taxon>Sphingobacteriales</taxon>
        <taxon>Sphingobacteriaceae</taxon>
        <taxon>Mucilaginibacter</taxon>
    </lineage>
</organism>
<evidence type="ECO:0000313" key="3">
    <source>
        <dbReference type="EMBL" id="NCD70871.1"/>
    </source>
</evidence>
<dbReference type="InterPro" id="IPR054331">
    <property type="entry name" value="LiaF_TM"/>
</dbReference>
<feature type="transmembrane region" description="Helical" evidence="1">
    <location>
        <begin position="37"/>
        <end position="59"/>
    </location>
</feature>
<feature type="domain" description="LiaF transmembrane" evidence="2">
    <location>
        <begin position="18"/>
        <end position="111"/>
    </location>
</feature>
<keyword evidence="1" id="KW-1133">Transmembrane helix</keyword>
<dbReference type="Pfam" id="PF22570">
    <property type="entry name" value="LiaF-TM"/>
    <property type="match status" value="1"/>
</dbReference>
<evidence type="ECO:0000313" key="4">
    <source>
        <dbReference type="Proteomes" id="UP000638732"/>
    </source>
</evidence>
<feature type="transmembrane region" description="Helical" evidence="1">
    <location>
        <begin position="66"/>
        <end position="84"/>
    </location>
</feature>
<name>A0A966DUW3_9SPHI</name>
<proteinExistence type="predicted"/>
<gene>
    <name evidence="3" type="ORF">GSY63_16015</name>
</gene>
<keyword evidence="1" id="KW-0472">Membrane</keyword>
<evidence type="ECO:0000259" key="2">
    <source>
        <dbReference type="Pfam" id="PF22570"/>
    </source>
</evidence>
<dbReference type="AlphaFoldDB" id="A0A966DUW3"/>
<keyword evidence="4" id="KW-1185">Reference proteome</keyword>
<dbReference type="RefSeq" id="WP_166586818.1">
    <property type="nucleotide sequence ID" value="NZ_WWEO01000043.1"/>
</dbReference>
<dbReference type="PANTHER" id="PTHR40763">
    <property type="entry name" value="MEMBRANE PROTEIN-RELATED"/>
    <property type="match status" value="1"/>
</dbReference>
<feature type="transmembrane region" description="Helical" evidence="1">
    <location>
        <begin position="90"/>
        <end position="108"/>
    </location>
</feature>
<protein>
    <recommendedName>
        <fullName evidence="2">LiaF transmembrane domain-containing protein</fullName>
    </recommendedName>
</protein>
<keyword evidence="1" id="KW-0812">Transmembrane</keyword>
<evidence type="ECO:0000256" key="1">
    <source>
        <dbReference type="SAM" id="Phobius"/>
    </source>
</evidence>
<accession>A0A966DUW3</accession>
<dbReference type="EMBL" id="WWEO01000043">
    <property type="protein sequence ID" value="NCD70871.1"/>
    <property type="molecule type" value="Genomic_DNA"/>
</dbReference>
<comment type="caution">
    <text evidence="3">The sequence shown here is derived from an EMBL/GenBank/DDBJ whole genome shotgun (WGS) entry which is preliminary data.</text>
</comment>
<sequence>MNNDTIYPKKAGNGKVVAGLILVLLGAILLFQQLDMIIAPWWLFRWPVILIIVGIYTGAKHNFRNAGSTIMILVGCIFLANDIFPGFNLWHFIWPVVFIMLGLWVILGKEKFNKSFKRKWGQYDNAGNSYSYNYKYETEWDAKVNLDENGNPIEPEPGQTQTKFAQGDDHIDTTSVFGSVHKHILSKDFKGGEVVNVFGGTELNFTQADINGRVYIDITQIFGGIKIIVPPHWQVTSDMAAVFAGIDDKRRPGAIPLSADKILILKGTSIFAGVEVKSY</sequence>
<dbReference type="PANTHER" id="PTHR40763:SF5">
    <property type="entry name" value="MEMBRANE PROTEIN"/>
    <property type="match status" value="1"/>
</dbReference>
<reference evidence="3" key="2">
    <citation type="submission" date="2020-10" db="EMBL/GenBank/DDBJ databases">
        <title>Mucilaginibacter sp. nov., isolated from soil.</title>
        <authorList>
            <person name="Jeon C.O."/>
        </authorList>
    </citation>
    <scope>NUCLEOTIDE SEQUENCE</scope>
    <source>
        <strain evidence="3">R11</strain>
    </source>
</reference>